<reference evidence="2 3" key="1">
    <citation type="submission" date="2014-07" db="EMBL/GenBank/DDBJ databases">
        <title>Epilithonimonas lactis LMG 22401 Genome.</title>
        <authorList>
            <person name="Pipes S.E."/>
            <person name="Stropko S.J."/>
        </authorList>
    </citation>
    <scope>NUCLEOTIDE SEQUENCE [LARGE SCALE GENOMIC DNA]</scope>
    <source>
        <strain evidence="2 3">LMG 24401</strain>
    </source>
</reference>
<name>A0A085BLQ7_9FLAO</name>
<dbReference type="eggNOG" id="COG3668">
    <property type="taxonomic scope" value="Bacteria"/>
</dbReference>
<comment type="caution">
    <text evidence="2">The sequence shown here is derived from an EMBL/GenBank/DDBJ whole genome shotgun (WGS) entry which is preliminary data.</text>
</comment>
<dbReference type="AlphaFoldDB" id="A0A085BLQ7"/>
<dbReference type="InterPro" id="IPR035093">
    <property type="entry name" value="RelE/ParE_toxin_dom_sf"/>
</dbReference>
<dbReference type="InterPro" id="IPR007712">
    <property type="entry name" value="RelE/ParE_toxin"/>
</dbReference>
<sequence>MTYHLSLSPNAEADLLESALWYESRQIGLGEKFTKKVEGYLFRIQNNPLHFPLKRGNLREAYIQKFPFVIIYEIVENEIVVFAIFNTHQNPTKKP</sequence>
<keyword evidence="3" id="KW-1185">Reference proteome</keyword>
<dbReference type="STRING" id="421072.SAMN04488097_1386"/>
<dbReference type="Gene3D" id="3.30.2310.20">
    <property type="entry name" value="RelE-like"/>
    <property type="match status" value="1"/>
</dbReference>
<accession>A0A085BLQ7</accession>
<protein>
    <recommendedName>
        <fullName evidence="4">Plasmid stabilization system protein ParE</fullName>
    </recommendedName>
</protein>
<organism evidence="2 3">
    <name type="scientific">Epilithonimonas lactis</name>
    <dbReference type="NCBI Taxonomy" id="421072"/>
    <lineage>
        <taxon>Bacteria</taxon>
        <taxon>Pseudomonadati</taxon>
        <taxon>Bacteroidota</taxon>
        <taxon>Flavobacteriia</taxon>
        <taxon>Flavobacteriales</taxon>
        <taxon>Weeksellaceae</taxon>
        <taxon>Chryseobacterium group</taxon>
        <taxon>Epilithonimonas</taxon>
    </lineage>
</organism>
<dbReference type="OrthoDB" id="595476at2"/>
<evidence type="ECO:0000313" key="2">
    <source>
        <dbReference type="EMBL" id="KFC23402.1"/>
    </source>
</evidence>
<dbReference type="Proteomes" id="UP000028623">
    <property type="component" value="Unassembled WGS sequence"/>
</dbReference>
<evidence type="ECO:0008006" key="4">
    <source>
        <dbReference type="Google" id="ProtNLM"/>
    </source>
</evidence>
<dbReference type="RefSeq" id="WP_034973197.1">
    <property type="nucleotide sequence ID" value="NZ_FOFI01000002.1"/>
</dbReference>
<keyword evidence="1" id="KW-1277">Toxin-antitoxin system</keyword>
<gene>
    <name evidence="2" type="ORF">IO89_02110</name>
</gene>
<dbReference type="Pfam" id="PF05016">
    <property type="entry name" value="ParE_toxin"/>
    <property type="match status" value="1"/>
</dbReference>
<evidence type="ECO:0000256" key="1">
    <source>
        <dbReference type="ARBA" id="ARBA00022649"/>
    </source>
</evidence>
<evidence type="ECO:0000313" key="3">
    <source>
        <dbReference type="Proteomes" id="UP000028623"/>
    </source>
</evidence>
<dbReference type="EMBL" id="JPLY01000001">
    <property type="protein sequence ID" value="KFC23402.1"/>
    <property type="molecule type" value="Genomic_DNA"/>
</dbReference>
<proteinExistence type="predicted"/>